<dbReference type="EMBL" id="CM029038">
    <property type="protein sequence ID" value="KAG2652309.1"/>
    <property type="molecule type" value="Genomic_DNA"/>
</dbReference>
<reference evidence="3" key="1">
    <citation type="submission" date="2020-05" db="EMBL/GenBank/DDBJ databases">
        <title>WGS assembly of Panicum virgatum.</title>
        <authorList>
            <person name="Lovell J.T."/>
            <person name="Jenkins J."/>
            <person name="Shu S."/>
            <person name="Juenger T.E."/>
            <person name="Schmutz J."/>
        </authorList>
    </citation>
    <scope>NUCLEOTIDE SEQUENCE</scope>
    <source>
        <strain evidence="3">AP13</strain>
    </source>
</reference>
<dbReference type="AlphaFoldDB" id="A0A8T0XA23"/>
<feature type="transmembrane region" description="Helical" evidence="2">
    <location>
        <begin position="121"/>
        <end position="141"/>
    </location>
</feature>
<feature type="compositionally biased region" description="Low complexity" evidence="1">
    <location>
        <begin position="77"/>
        <end position="90"/>
    </location>
</feature>
<sequence length="143" mass="15915">MRARRARWPLLRTAIVRARRRSLLLTALDRCSAVAPDPRRARSPRTLAPAPDGHRPHAPTFTATEGTRPLLRRSPCPTAIPRAAAPMATALDGPRSRRPQLRRPSIPTDAAPDGHQSRRPLFGRLAILLNFVFTFLLQVQITV</sequence>
<evidence type="ECO:0000256" key="1">
    <source>
        <dbReference type="SAM" id="MobiDB-lite"/>
    </source>
</evidence>
<keyword evidence="4" id="KW-1185">Reference proteome</keyword>
<accession>A0A8T0XA23</accession>
<keyword evidence="2" id="KW-0472">Membrane</keyword>
<name>A0A8T0XA23_PANVG</name>
<evidence type="ECO:0000256" key="2">
    <source>
        <dbReference type="SAM" id="Phobius"/>
    </source>
</evidence>
<proteinExistence type="predicted"/>
<protein>
    <submittedName>
        <fullName evidence="3">Uncharacterized protein</fullName>
    </submittedName>
</protein>
<comment type="caution">
    <text evidence="3">The sequence shown here is derived from an EMBL/GenBank/DDBJ whole genome shotgun (WGS) entry which is preliminary data.</text>
</comment>
<organism evidence="3 4">
    <name type="scientific">Panicum virgatum</name>
    <name type="common">Blackwell switchgrass</name>
    <dbReference type="NCBI Taxonomy" id="38727"/>
    <lineage>
        <taxon>Eukaryota</taxon>
        <taxon>Viridiplantae</taxon>
        <taxon>Streptophyta</taxon>
        <taxon>Embryophyta</taxon>
        <taxon>Tracheophyta</taxon>
        <taxon>Spermatophyta</taxon>
        <taxon>Magnoliopsida</taxon>
        <taxon>Liliopsida</taxon>
        <taxon>Poales</taxon>
        <taxon>Poaceae</taxon>
        <taxon>PACMAD clade</taxon>
        <taxon>Panicoideae</taxon>
        <taxon>Panicodae</taxon>
        <taxon>Paniceae</taxon>
        <taxon>Panicinae</taxon>
        <taxon>Panicum</taxon>
        <taxon>Panicum sect. Hiantes</taxon>
    </lineage>
</organism>
<evidence type="ECO:0000313" key="4">
    <source>
        <dbReference type="Proteomes" id="UP000823388"/>
    </source>
</evidence>
<keyword evidence="2" id="KW-0812">Transmembrane</keyword>
<dbReference type="Proteomes" id="UP000823388">
    <property type="component" value="Chromosome 1N"/>
</dbReference>
<evidence type="ECO:0000313" key="3">
    <source>
        <dbReference type="EMBL" id="KAG2652309.1"/>
    </source>
</evidence>
<keyword evidence="2" id="KW-1133">Transmembrane helix</keyword>
<feature type="region of interest" description="Disordered" evidence="1">
    <location>
        <begin position="33"/>
        <end position="117"/>
    </location>
</feature>
<gene>
    <name evidence="3" type="ORF">PVAP13_1NG365119</name>
</gene>